<keyword evidence="6" id="KW-0676">Redox-active center</keyword>
<feature type="region of interest" description="Disordered" evidence="7">
    <location>
        <begin position="437"/>
        <end position="516"/>
    </location>
</feature>
<comment type="caution">
    <text evidence="10">The sequence shown here is derived from an EMBL/GenBank/DDBJ whole genome shotgun (WGS) entry which is preliminary data.</text>
</comment>
<evidence type="ECO:0000313" key="11">
    <source>
        <dbReference type="Proteomes" id="UP000284375"/>
    </source>
</evidence>
<name>A0A423W8U9_CYTCH</name>
<dbReference type="GO" id="GO:0034976">
    <property type="term" value="P:response to endoplasmic reticulum stress"/>
    <property type="evidence" value="ECO:0007669"/>
    <property type="project" value="TreeGrafter"/>
</dbReference>
<evidence type="ECO:0000256" key="6">
    <source>
        <dbReference type="ARBA" id="ARBA00023284"/>
    </source>
</evidence>
<proteinExistence type="predicted"/>
<dbReference type="PANTHER" id="PTHR45815:SF3">
    <property type="entry name" value="PROTEIN DISULFIDE-ISOMERASE A6"/>
    <property type="match status" value="1"/>
</dbReference>
<organism evidence="10 11">
    <name type="scientific">Cytospora chrysosperma</name>
    <name type="common">Cytospora canker fungus</name>
    <name type="synonym">Sphaeria chrysosperma</name>
    <dbReference type="NCBI Taxonomy" id="252740"/>
    <lineage>
        <taxon>Eukaryota</taxon>
        <taxon>Fungi</taxon>
        <taxon>Dikarya</taxon>
        <taxon>Ascomycota</taxon>
        <taxon>Pezizomycotina</taxon>
        <taxon>Sordariomycetes</taxon>
        <taxon>Sordariomycetidae</taxon>
        <taxon>Diaporthales</taxon>
        <taxon>Cytosporaceae</taxon>
        <taxon>Cytospora</taxon>
    </lineage>
</organism>
<dbReference type="GO" id="GO:0003756">
    <property type="term" value="F:protein disulfide isomerase activity"/>
    <property type="evidence" value="ECO:0007669"/>
    <property type="project" value="UniProtKB-EC"/>
</dbReference>
<dbReference type="EC" id="5.3.4.1" evidence="3"/>
<dbReference type="Pfam" id="PF18108">
    <property type="entry name" value="QSOX_Trx1"/>
    <property type="match status" value="1"/>
</dbReference>
<dbReference type="InterPro" id="IPR041269">
    <property type="entry name" value="QSOX_Trx1"/>
</dbReference>
<protein>
    <recommendedName>
        <fullName evidence="3">protein disulfide-isomerase</fullName>
        <ecNumber evidence="3">5.3.4.1</ecNumber>
    </recommendedName>
</protein>
<comment type="subcellular location">
    <subcellularLocation>
        <location evidence="2">Endoplasmic reticulum lumen</location>
    </subcellularLocation>
</comment>
<feature type="compositionally biased region" description="Basic and acidic residues" evidence="7">
    <location>
        <begin position="504"/>
        <end position="516"/>
    </location>
</feature>
<dbReference type="Pfam" id="PF00085">
    <property type="entry name" value="Thioredoxin"/>
    <property type="match status" value="1"/>
</dbReference>
<dbReference type="SUPFAM" id="SSF52833">
    <property type="entry name" value="Thioredoxin-like"/>
    <property type="match status" value="2"/>
</dbReference>
<evidence type="ECO:0000256" key="2">
    <source>
        <dbReference type="ARBA" id="ARBA00004319"/>
    </source>
</evidence>
<evidence type="ECO:0000256" key="5">
    <source>
        <dbReference type="ARBA" id="ARBA00023235"/>
    </source>
</evidence>
<reference evidence="10 11" key="1">
    <citation type="submission" date="2015-09" db="EMBL/GenBank/DDBJ databases">
        <title>Host preference determinants of Valsa canker pathogens revealed by comparative genomics.</title>
        <authorList>
            <person name="Yin Z."/>
            <person name="Huang L."/>
        </authorList>
    </citation>
    <scope>NUCLEOTIDE SEQUENCE [LARGE SCALE GENOMIC DNA]</scope>
    <source>
        <strain evidence="10 11">YSFL</strain>
    </source>
</reference>
<gene>
    <name evidence="10" type="ORF">VSDG_03134</name>
</gene>
<dbReference type="PROSITE" id="PS00194">
    <property type="entry name" value="THIOREDOXIN_1"/>
    <property type="match status" value="1"/>
</dbReference>
<keyword evidence="11" id="KW-1185">Reference proteome</keyword>
<feature type="domain" description="Thioredoxin" evidence="9">
    <location>
        <begin position="11"/>
        <end position="144"/>
    </location>
</feature>
<dbReference type="InterPro" id="IPR017937">
    <property type="entry name" value="Thioredoxin_CS"/>
</dbReference>
<sequence length="516" mass="55332">MHHPTLSTVATALLAALPAVNAAGLYTKSSPVVQIDAKNYDSLIAKSNYTSIVEFYAPWCGHCQNLKPAYEKAAKNLEGLAKVAAINCDDDDNKPFCGSMGVQGFPTLKIIRPGPKKGRPVVEDYQGQRSAKAIVDAVVDKIPNHVKRVTDKDVDEFLATKNDSAKAILFTEKGTTSAMLKSIAIDFLDVITVGQVRNTQKKVVDMFGIEEFPALVLLPGGDKDGIVYNGELKKDAMVQFLSQVGSPNPDPAPKKPKSRSSTPKKPATGAGAKPSAEAEEKVTEPLGEPEIQKPVIFEGPLPIPIINSADKLVSNCLTPKSHTCVLAFVPQDNRGEAGDKALNALAGLAHKHAQGKRHLFPMYEVHIEDEHSKDILGALELKGDVQVLAINARRGWWRVYEGDDFGHESIESWIDQIRLSEGVKRKLPDGVVASAFEETSTAASEATPEASSEATPEATDGETAESSATPEPQITPDAEEISDSAAEEATSWKGADPTVQEDTAEAKSTEAAHDEL</sequence>
<dbReference type="CDD" id="cd03002">
    <property type="entry name" value="PDI_a_MPD1_like"/>
    <property type="match status" value="1"/>
</dbReference>
<feature type="compositionally biased region" description="Low complexity" evidence="7">
    <location>
        <begin position="437"/>
        <end position="458"/>
    </location>
</feature>
<dbReference type="OrthoDB" id="10264505at2759"/>
<dbReference type="GO" id="GO:0005788">
    <property type="term" value="C:endoplasmic reticulum lumen"/>
    <property type="evidence" value="ECO:0007669"/>
    <property type="project" value="UniProtKB-SubCell"/>
</dbReference>
<dbReference type="PROSITE" id="PS51352">
    <property type="entry name" value="THIOREDOXIN_2"/>
    <property type="match status" value="1"/>
</dbReference>
<dbReference type="InterPro" id="IPR013766">
    <property type="entry name" value="Thioredoxin_domain"/>
</dbReference>
<feature type="chain" id="PRO_5019438114" description="protein disulfide-isomerase" evidence="8">
    <location>
        <begin position="23"/>
        <end position="516"/>
    </location>
</feature>
<dbReference type="Gene3D" id="3.40.30.10">
    <property type="entry name" value="Glutaredoxin"/>
    <property type="match status" value="2"/>
</dbReference>
<dbReference type="AlphaFoldDB" id="A0A423W8U9"/>
<keyword evidence="5" id="KW-0413">Isomerase</keyword>
<dbReference type="PANTHER" id="PTHR45815">
    <property type="entry name" value="PROTEIN DISULFIDE-ISOMERASE A6"/>
    <property type="match status" value="1"/>
</dbReference>
<keyword evidence="4" id="KW-1015">Disulfide bond</keyword>
<dbReference type="EMBL" id="LJZO01000010">
    <property type="protein sequence ID" value="ROV99734.1"/>
    <property type="molecule type" value="Genomic_DNA"/>
</dbReference>
<feature type="compositionally biased region" description="Low complexity" evidence="7">
    <location>
        <begin position="259"/>
        <end position="268"/>
    </location>
</feature>
<feature type="signal peptide" evidence="8">
    <location>
        <begin position="1"/>
        <end position="22"/>
    </location>
</feature>
<dbReference type="PRINTS" id="PR00421">
    <property type="entry name" value="THIOREDOXIN"/>
</dbReference>
<dbReference type="InterPro" id="IPR036249">
    <property type="entry name" value="Thioredoxin-like_sf"/>
</dbReference>
<comment type="catalytic activity">
    <reaction evidence="1">
        <text>Catalyzes the rearrangement of -S-S- bonds in proteins.</text>
        <dbReference type="EC" id="5.3.4.1"/>
    </reaction>
</comment>
<feature type="compositionally biased region" description="Acidic residues" evidence="7">
    <location>
        <begin position="477"/>
        <end position="486"/>
    </location>
</feature>
<dbReference type="STRING" id="252740.A0A423W8U9"/>
<accession>A0A423W8U9</accession>
<evidence type="ECO:0000313" key="10">
    <source>
        <dbReference type="EMBL" id="ROV99734.1"/>
    </source>
</evidence>
<feature type="region of interest" description="Disordered" evidence="7">
    <location>
        <begin position="242"/>
        <end position="291"/>
    </location>
</feature>
<evidence type="ECO:0000256" key="3">
    <source>
        <dbReference type="ARBA" id="ARBA00012723"/>
    </source>
</evidence>
<dbReference type="Pfam" id="PF24541">
    <property type="entry name" value="Thioredox_PDIA6_C"/>
    <property type="match status" value="1"/>
</dbReference>
<evidence type="ECO:0000259" key="9">
    <source>
        <dbReference type="PROSITE" id="PS51352"/>
    </source>
</evidence>
<dbReference type="Proteomes" id="UP000284375">
    <property type="component" value="Unassembled WGS sequence"/>
</dbReference>
<evidence type="ECO:0000256" key="7">
    <source>
        <dbReference type="SAM" id="MobiDB-lite"/>
    </source>
</evidence>
<evidence type="ECO:0000256" key="1">
    <source>
        <dbReference type="ARBA" id="ARBA00001182"/>
    </source>
</evidence>
<dbReference type="GO" id="GO:0015035">
    <property type="term" value="F:protein-disulfide reductase activity"/>
    <property type="evidence" value="ECO:0007669"/>
    <property type="project" value="TreeGrafter"/>
</dbReference>
<dbReference type="InterPro" id="IPR057305">
    <property type="entry name" value="Thioredox_PDIA6_C"/>
</dbReference>
<keyword evidence="8" id="KW-0732">Signal</keyword>
<evidence type="ECO:0000256" key="8">
    <source>
        <dbReference type="SAM" id="SignalP"/>
    </source>
</evidence>
<evidence type="ECO:0000256" key="4">
    <source>
        <dbReference type="ARBA" id="ARBA00023157"/>
    </source>
</evidence>